<evidence type="ECO:0008006" key="3">
    <source>
        <dbReference type="Google" id="ProtNLM"/>
    </source>
</evidence>
<dbReference type="Proteomes" id="UP000257109">
    <property type="component" value="Unassembled WGS sequence"/>
</dbReference>
<dbReference type="SUPFAM" id="SSF53098">
    <property type="entry name" value="Ribonuclease H-like"/>
    <property type="match status" value="1"/>
</dbReference>
<proteinExistence type="predicted"/>
<feature type="non-terminal residue" evidence="1">
    <location>
        <position position="1"/>
    </location>
</feature>
<reference evidence="1" key="1">
    <citation type="submission" date="2018-05" db="EMBL/GenBank/DDBJ databases">
        <title>Draft genome of Mucuna pruriens seed.</title>
        <authorList>
            <person name="Nnadi N.E."/>
            <person name="Vos R."/>
            <person name="Hasami M.H."/>
            <person name="Devisetty U.K."/>
            <person name="Aguiy J.C."/>
        </authorList>
    </citation>
    <scope>NUCLEOTIDE SEQUENCE [LARGE SCALE GENOMIC DNA]</scope>
    <source>
        <strain evidence="1">JCA_2017</strain>
    </source>
</reference>
<protein>
    <recommendedName>
        <fullName evidence="3">Integrase catalytic domain-containing protein</fullName>
    </recommendedName>
</protein>
<dbReference type="GO" id="GO:0003676">
    <property type="term" value="F:nucleic acid binding"/>
    <property type="evidence" value="ECO:0007669"/>
    <property type="project" value="InterPro"/>
</dbReference>
<evidence type="ECO:0000313" key="2">
    <source>
        <dbReference type="Proteomes" id="UP000257109"/>
    </source>
</evidence>
<keyword evidence="2" id="KW-1185">Reference proteome</keyword>
<dbReference type="AlphaFoldDB" id="A0A371EES5"/>
<accession>A0A371EES5</accession>
<dbReference type="InterPro" id="IPR036397">
    <property type="entry name" value="RNaseH_sf"/>
</dbReference>
<dbReference type="InterPro" id="IPR012337">
    <property type="entry name" value="RNaseH-like_sf"/>
</dbReference>
<comment type="caution">
    <text evidence="1">The sequence shown here is derived from an EMBL/GenBank/DDBJ whole genome shotgun (WGS) entry which is preliminary data.</text>
</comment>
<organism evidence="1 2">
    <name type="scientific">Mucuna pruriens</name>
    <name type="common">Velvet bean</name>
    <name type="synonym">Dolichos pruriens</name>
    <dbReference type="NCBI Taxonomy" id="157652"/>
    <lineage>
        <taxon>Eukaryota</taxon>
        <taxon>Viridiplantae</taxon>
        <taxon>Streptophyta</taxon>
        <taxon>Embryophyta</taxon>
        <taxon>Tracheophyta</taxon>
        <taxon>Spermatophyta</taxon>
        <taxon>Magnoliopsida</taxon>
        <taxon>eudicotyledons</taxon>
        <taxon>Gunneridae</taxon>
        <taxon>Pentapetalae</taxon>
        <taxon>rosids</taxon>
        <taxon>fabids</taxon>
        <taxon>Fabales</taxon>
        <taxon>Fabaceae</taxon>
        <taxon>Papilionoideae</taxon>
        <taxon>50 kb inversion clade</taxon>
        <taxon>NPAAA clade</taxon>
        <taxon>indigoferoid/millettioid clade</taxon>
        <taxon>Phaseoleae</taxon>
        <taxon>Mucuna</taxon>
    </lineage>
</organism>
<evidence type="ECO:0000313" key="1">
    <source>
        <dbReference type="EMBL" id="RDX64555.1"/>
    </source>
</evidence>
<dbReference type="OrthoDB" id="1903608at2759"/>
<name>A0A371EES5_MUCPR</name>
<dbReference type="EMBL" id="QJKJ01014329">
    <property type="protein sequence ID" value="RDX64555.1"/>
    <property type="molecule type" value="Genomic_DNA"/>
</dbReference>
<gene>
    <name evidence="1" type="ORF">CR513_56882</name>
</gene>
<dbReference type="Gene3D" id="3.30.420.10">
    <property type="entry name" value="Ribonuclease H-like superfamily/Ribonuclease H"/>
    <property type="match status" value="1"/>
</dbReference>
<sequence length="72" mass="8335">MSSLLKRYKVAHQIATVYHPQTNSQAEDWSCHLEDALWAHRTAYRTPLGMSPCRIIFGKACHLPVELKHRAY</sequence>